<organism evidence="2">
    <name type="scientific">Mycobacterium xenopi 4042</name>
    <dbReference type="NCBI Taxonomy" id="1299334"/>
    <lineage>
        <taxon>Bacteria</taxon>
        <taxon>Bacillati</taxon>
        <taxon>Actinomycetota</taxon>
        <taxon>Actinomycetes</taxon>
        <taxon>Mycobacteriales</taxon>
        <taxon>Mycobacteriaceae</taxon>
        <taxon>Mycobacterium</taxon>
    </lineage>
</organism>
<dbReference type="EMBL" id="JAOB01000080">
    <property type="protein sequence ID" value="EUA16066.1"/>
    <property type="molecule type" value="Genomic_DNA"/>
</dbReference>
<feature type="region of interest" description="Disordered" evidence="1">
    <location>
        <begin position="1"/>
        <end position="23"/>
    </location>
</feature>
<dbReference type="AlphaFoldDB" id="X7ZAM6"/>
<comment type="caution">
    <text evidence="2">The sequence shown here is derived from an EMBL/GenBank/DDBJ whole genome shotgun (WGS) entry which is preliminary data.</text>
</comment>
<accession>X7ZAM6</accession>
<protein>
    <submittedName>
        <fullName evidence="2">Uncharacterized protein</fullName>
    </submittedName>
</protein>
<sequence>MCFSRTASRRQRPVAVSDDEEKVRTERARAIGSELAQISAHRRRGPW</sequence>
<gene>
    <name evidence="2" type="ORF">I553_1041</name>
</gene>
<proteinExistence type="predicted"/>
<evidence type="ECO:0000313" key="2">
    <source>
        <dbReference type="EMBL" id="EUA16066.1"/>
    </source>
</evidence>
<name>X7ZAM6_MYCXE</name>
<evidence type="ECO:0000256" key="1">
    <source>
        <dbReference type="SAM" id="MobiDB-lite"/>
    </source>
</evidence>
<reference evidence="2" key="1">
    <citation type="submission" date="2014-01" db="EMBL/GenBank/DDBJ databases">
        <authorList>
            <person name="Brown-Elliot B."/>
            <person name="Wallace R."/>
            <person name="Lenaerts A."/>
            <person name="Ordway D."/>
            <person name="DeGroote M.A."/>
            <person name="Parker T."/>
            <person name="Sizemore C."/>
            <person name="Tallon L.J."/>
            <person name="Sadzewicz L.K."/>
            <person name="Sengamalay N."/>
            <person name="Fraser C.M."/>
            <person name="Hine E."/>
            <person name="Shefchek K.A."/>
            <person name="Das S.P."/>
            <person name="Tettelin H."/>
        </authorList>
    </citation>
    <scope>NUCLEOTIDE SEQUENCE [LARGE SCALE GENOMIC DNA]</scope>
    <source>
        <strain evidence="2">4042</strain>
    </source>
</reference>